<dbReference type="InterPro" id="IPR002698">
    <property type="entry name" value="FTHF_cligase"/>
</dbReference>
<dbReference type="InParanoid" id="A0A2U3MUE0"/>
<evidence type="ECO:0000256" key="1">
    <source>
        <dbReference type="ARBA" id="ARBA00010638"/>
    </source>
</evidence>
<evidence type="ECO:0000313" key="7">
    <source>
        <dbReference type="Proteomes" id="UP000245974"/>
    </source>
</evidence>
<name>A0A2U3MUE0_9GAMM</name>
<dbReference type="Gene3D" id="3.40.50.10420">
    <property type="entry name" value="NagB/RpiA/CoA transferase-like"/>
    <property type="match status" value="1"/>
</dbReference>
<dbReference type="Proteomes" id="UP000245974">
    <property type="component" value="Unassembled WGS sequence"/>
</dbReference>
<keyword evidence="6" id="KW-0436">Ligase</keyword>
<dbReference type="GO" id="GO:0030272">
    <property type="term" value="F:5-formyltetrahydrofolate cyclo-ligase activity"/>
    <property type="evidence" value="ECO:0007669"/>
    <property type="project" value="UniProtKB-EC"/>
</dbReference>
<dbReference type="GO" id="GO:0046872">
    <property type="term" value="F:metal ion binding"/>
    <property type="evidence" value="ECO:0007669"/>
    <property type="project" value="UniProtKB-KW"/>
</dbReference>
<evidence type="ECO:0000256" key="5">
    <source>
        <dbReference type="RuleBase" id="RU361279"/>
    </source>
</evidence>
<comment type="cofactor">
    <cofactor evidence="5">
        <name>Mg(2+)</name>
        <dbReference type="ChEBI" id="CHEBI:18420"/>
    </cofactor>
</comment>
<dbReference type="EMBL" id="OOGT01000006">
    <property type="protein sequence ID" value="SPL69057.1"/>
    <property type="molecule type" value="Genomic_DNA"/>
</dbReference>
<dbReference type="PANTHER" id="PTHR23407:SF1">
    <property type="entry name" value="5-FORMYLTETRAHYDROFOLATE CYCLO-LIGASE"/>
    <property type="match status" value="1"/>
</dbReference>
<evidence type="ECO:0000256" key="3">
    <source>
        <dbReference type="ARBA" id="ARBA00022840"/>
    </source>
</evidence>
<dbReference type="GO" id="GO:0009396">
    <property type="term" value="P:folic acid-containing compound biosynthetic process"/>
    <property type="evidence" value="ECO:0007669"/>
    <property type="project" value="TreeGrafter"/>
</dbReference>
<gene>
    <name evidence="6" type="ORF">KPC_0235</name>
</gene>
<dbReference type="FunCoup" id="A0A2U3MUE0">
    <property type="interactions" value="384"/>
</dbReference>
<evidence type="ECO:0000313" key="6">
    <source>
        <dbReference type="EMBL" id="SPL69057.1"/>
    </source>
</evidence>
<dbReference type="OrthoDB" id="9801938at2"/>
<keyword evidence="3 4" id="KW-0067">ATP-binding</keyword>
<proteinExistence type="inferred from homology"/>
<dbReference type="EC" id="6.3.3.2" evidence="5"/>
<evidence type="ECO:0000256" key="2">
    <source>
        <dbReference type="ARBA" id="ARBA00022741"/>
    </source>
</evidence>
<keyword evidence="5" id="KW-0479">Metal-binding</keyword>
<feature type="binding site" evidence="4">
    <location>
        <position position="58"/>
    </location>
    <ligand>
        <name>substrate</name>
    </ligand>
</feature>
<keyword evidence="5" id="KW-0460">Magnesium</keyword>
<dbReference type="GO" id="GO:0035999">
    <property type="term" value="P:tetrahydrofolate interconversion"/>
    <property type="evidence" value="ECO:0007669"/>
    <property type="project" value="TreeGrafter"/>
</dbReference>
<organism evidence="6 7">
    <name type="scientific">Acinetobacter stercoris</name>
    <dbReference type="NCBI Taxonomy" id="2126983"/>
    <lineage>
        <taxon>Bacteria</taxon>
        <taxon>Pseudomonadati</taxon>
        <taxon>Pseudomonadota</taxon>
        <taxon>Gammaproteobacteria</taxon>
        <taxon>Moraxellales</taxon>
        <taxon>Moraxellaceae</taxon>
        <taxon>Acinetobacter</taxon>
    </lineage>
</organism>
<sequence length="201" mass="23852">MKISKQSHELRKQLRKKRRNISRFQQKQTEQIIWSKLIHSSKFIHSHKIGIYLDAFGEVQTNKIIEYCFSHHKQVYLPMICNMNNKLVWVKITQHQYRSKRFSYHRLGMLEPMASRGFNVNHLDLLIMPLLACDTSGTRMGMGGGFYDRTLATALTKPFRLGLAHDFQLLHENLIRNKWDQALDALLIPHHFYIFKRQMSQ</sequence>
<dbReference type="PANTHER" id="PTHR23407">
    <property type="entry name" value="ATPASE INHIBITOR/5-FORMYLTETRAHYDROFOLATE CYCLO-LIGASE"/>
    <property type="match status" value="1"/>
</dbReference>
<feature type="binding site" evidence="4">
    <location>
        <position position="53"/>
    </location>
    <ligand>
        <name>substrate</name>
    </ligand>
</feature>
<evidence type="ECO:0000256" key="4">
    <source>
        <dbReference type="PIRSR" id="PIRSR006806-1"/>
    </source>
</evidence>
<dbReference type="RefSeq" id="WP_121972625.1">
    <property type="nucleotide sequence ID" value="NZ_OOGT01000006.1"/>
</dbReference>
<protein>
    <recommendedName>
        <fullName evidence="5">5-formyltetrahydrofolate cyclo-ligase</fullName>
        <ecNumber evidence="5">6.3.3.2</ecNumber>
    </recommendedName>
</protein>
<keyword evidence="7" id="KW-1185">Reference proteome</keyword>
<dbReference type="InterPro" id="IPR037171">
    <property type="entry name" value="NagB/RpiA_transferase-like"/>
</dbReference>
<dbReference type="GO" id="GO:0005524">
    <property type="term" value="F:ATP binding"/>
    <property type="evidence" value="ECO:0007669"/>
    <property type="project" value="UniProtKB-KW"/>
</dbReference>
<keyword evidence="2 4" id="KW-0547">Nucleotide-binding</keyword>
<dbReference type="Pfam" id="PF01812">
    <property type="entry name" value="5-FTHF_cyc-lig"/>
    <property type="match status" value="1"/>
</dbReference>
<dbReference type="SUPFAM" id="SSF100950">
    <property type="entry name" value="NagB/RpiA/CoA transferase-like"/>
    <property type="match status" value="1"/>
</dbReference>
<comment type="catalytic activity">
    <reaction evidence="5">
        <text>(6S)-5-formyl-5,6,7,8-tetrahydrofolate + ATP = (6R)-5,10-methenyltetrahydrofolate + ADP + phosphate</text>
        <dbReference type="Rhea" id="RHEA:10488"/>
        <dbReference type="ChEBI" id="CHEBI:30616"/>
        <dbReference type="ChEBI" id="CHEBI:43474"/>
        <dbReference type="ChEBI" id="CHEBI:57455"/>
        <dbReference type="ChEBI" id="CHEBI:57457"/>
        <dbReference type="ChEBI" id="CHEBI:456216"/>
        <dbReference type="EC" id="6.3.3.2"/>
    </reaction>
</comment>
<dbReference type="InterPro" id="IPR024185">
    <property type="entry name" value="FTHF_cligase-like_sf"/>
</dbReference>
<dbReference type="NCBIfam" id="TIGR02727">
    <property type="entry name" value="MTHFS_bact"/>
    <property type="match status" value="1"/>
</dbReference>
<dbReference type="AlphaFoldDB" id="A0A2U3MUE0"/>
<accession>A0A2U3MUE0</accession>
<reference evidence="7" key="1">
    <citation type="submission" date="2018-03" db="EMBL/GenBank/DDBJ databases">
        <authorList>
            <person name="Blom J."/>
        </authorList>
    </citation>
    <scope>NUCLEOTIDE SEQUENCE [LARGE SCALE GENOMIC DNA]</scope>
    <source>
        <strain evidence="7">KPC-SM-21</strain>
    </source>
</reference>
<feature type="binding site" evidence="4">
    <location>
        <begin position="139"/>
        <end position="147"/>
    </location>
    <ligand>
        <name>ATP</name>
        <dbReference type="ChEBI" id="CHEBI:30616"/>
    </ligand>
</feature>
<dbReference type="PIRSF" id="PIRSF006806">
    <property type="entry name" value="FTHF_cligase"/>
    <property type="match status" value="1"/>
</dbReference>
<comment type="similarity">
    <text evidence="1 5">Belongs to the 5-formyltetrahydrofolate cyclo-ligase family.</text>
</comment>